<sequence>MKKLFALNLLLLAATAQADIQLNYIAIKNPDHTGSSNTAALFNLDSTSAAFLHGSFEWPTLSNKVNNGIITYIPDNLFSGPAGSPLTINFSVSGSSASPFFKGTACTTCKGSGVTALNKYSDTSMVVQPPILEPAAAYGRWVLGDGFFNYLQDAAPGNEVIISSTPQANSVTGNKTTTNTLHKLGNISLTNNRELNLGIDPISGEITIVDSATGESCTKYTRNTVSGVLCKLMEYTWDGEDISGYTPGLSLVNANINPILESHMAGNTGLAAEMTFDEKLWFGLSGGSLNGANDFAKSFLTAPLSSGGKAYLKIFLPRDLILSIAQKGDGENIGNIVSLCLNPAQSTVAADFCFQPGGKMSIQPIEPGLEIRPDNPDYALDPNGFGGSGSGVIGEGPIEIPYTITYSGAQSDVAVAVNVKVTGPTRSLDGTDYCAFSGNGFTVPIPGNMLVGKSRTLMAHNCKGEEIAIPAPATHGEEWDKVNSGVTDIWLWKTPLVLQFVMDNPVSQLTYEGNSWFGEVTAQGRIDVSASWE</sequence>
<proteinExistence type="predicted"/>
<gene>
    <name evidence="2" type="ORF">FEM41_08690</name>
</gene>
<protein>
    <submittedName>
        <fullName evidence="2">Receptor</fullName>
    </submittedName>
</protein>
<evidence type="ECO:0000256" key="1">
    <source>
        <dbReference type="SAM" id="SignalP"/>
    </source>
</evidence>
<keyword evidence="2" id="KW-0675">Receptor</keyword>
<evidence type="ECO:0000313" key="3">
    <source>
        <dbReference type="Proteomes" id="UP000302163"/>
    </source>
</evidence>
<organism evidence="2 3">
    <name type="scientific">Jejubacter calystegiae</name>
    <dbReference type="NCBI Taxonomy" id="2579935"/>
    <lineage>
        <taxon>Bacteria</taxon>
        <taxon>Pseudomonadati</taxon>
        <taxon>Pseudomonadota</taxon>
        <taxon>Gammaproteobacteria</taxon>
        <taxon>Enterobacterales</taxon>
        <taxon>Enterobacteriaceae</taxon>
        <taxon>Jejubacter</taxon>
    </lineage>
</organism>
<keyword evidence="1" id="KW-0732">Signal</keyword>
<accession>A0A4P8YJ97</accession>
<dbReference type="OrthoDB" id="6490804at2"/>
<evidence type="ECO:0000313" key="2">
    <source>
        <dbReference type="EMBL" id="QCT19724.1"/>
    </source>
</evidence>
<keyword evidence="3" id="KW-1185">Reference proteome</keyword>
<dbReference type="AlphaFoldDB" id="A0A4P8YJ97"/>
<feature type="signal peptide" evidence="1">
    <location>
        <begin position="1"/>
        <end position="18"/>
    </location>
</feature>
<dbReference type="Proteomes" id="UP000302163">
    <property type="component" value="Chromosome"/>
</dbReference>
<dbReference type="KEGG" id="izh:FEM41_08690"/>
<feature type="chain" id="PRO_5020274417" evidence="1">
    <location>
        <begin position="19"/>
        <end position="533"/>
    </location>
</feature>
<reference evidence="2 3" key="1">
    <citation type="submission" date="2019-05" db="EMBL/GenBank/DDBJ databases">
        <title>Complete genome sequence of Izhakiella calystegiae KSNA2, an endophyte isolated from beach morning glory (Calystegia soldanella).</title>
        <authorList>
            <person name="Jiang L."/>
            <person name="Jeong J.C."/>
            <person name="Kim C.Y."/>
            <person name="Kim D.H."/>
            <person name="Kim S.W."/>
            <person name="Lee j."/>
        </authorList>
    </citation>
    <scope>NUCLEOTIDE SEQUENCE [LARGE SCALE GENOMIC DNA]</scope>
    <source>
        <strain evidence="2 3">KSNA2</strain>
    </source>
</reference>
<name>A0A4P8YJ97_9ENTR</name>
<dbReference type="RefSeq" id="WP_138095601.1">
    <property type="nucleotide sequence ID" value="NZ_CP040428.1"/>
</dbReference>
<dbReference type="EMBL" id="CP040428">
    <property type="protein sequence ID" value="QCT19724.1"/>
    <property type="molecule type" value="Genomic_DNA"/>
</dbReference>